<reference evidence="3" key="1">
    <citation type="submission" date="2017-02" db="UniProtKB">
        <authorList>
            <consortium name="WormBaseParasite"/>
        </authorList>
    </citation>
    <scope>IDENTIFICATION</scope>
</reference>
<organism evidence="3">
    <name type="scientific">Nippostrongylus brasiliensis</name>
    <name type="common">Rat hookworm</name>
    <dbReference type="NCBI Taxonomy" id="27835"/>
    <lineage>
        <taxon>Eukaryota</taxon>
        <taxon>Metazoa</taxon>
        <taxon>Ecdysozoa</taxon>
        <taxon>Nematoda</taxon>
        <taxon>Chromadorea</taxon>
        <taxon>Rhabditida</taxon>
        <taxon>Rhabditina</taxon>
        <taxon>Rhabditomorpha</taxon>
        <taxon>Strongyloidea</taxon>
        <taxon>Heligmosomidae</taxon>
        <taxon>Nippostrongylus</taxon>
    </lineage>
</organism>
<dbReference type="Proteomes" id="UP000271162">
    <property type="component" value="Unassembled WGS sequence"/>
</dbReference>
<accession>A0A0N4XNM2</accession>
<dbReference type="AlphaFoldDB" id="A0A0N4XNM2"/>
<evidence type="ECO:0000313" key="2">
    <source>
        <dbReference type="Proteomes" id="UP000271162"/>
    </source>
</evidence>
<proteinExistence type="predicted"/>
<dbReference type="EMBL" id="UYSL01007138">
    <property type="protein sequence ID" value="VDL67714.1"/>
    <property type="molecule type" value="Genomic_DNA"/>
</dbReference>
<dbReference type="STRING" id="27835.A0A0N4XNM2"/>
<keyword evidence="2" id="KW-1185">Reference proteome</keyword>
<gene>
    <name evidence="1" type="ORF">NBR_LOCUS4125</name>
</gene>
<protein>
    <submittedName>
        <fullName evidence="3">Protocadherin-15 (inferred by orthology to a human protein)</fullName>
    </submittedName>
</protein>
<evidence type="ECO:0000313" key="1">
    <source>
        <dbReference type="EMBL" id="VDL67714.1"/>
    </source>
</evidence>
<sequence length="140" mass="15766">MHSKYFTVSPTGEISTKQSMTQLLQKSRISSFEIRVTACDSPIAGQQLCSKADIVINVITEAHRFRMITTGLNPQQLRAHEKDMIKTVRQFTNKCTLLSIESMIEQSSADNQVTKLLGYLHTLVAQAFLMTSRLPFSDQN</sequence>
<dbReference type="WBParaSite" id="NBR_0000412401-mRNA-1">
    <property type="protein sequence ID" value="NBR_0000412401-mRNA-1"/>
    <property type="gene ID" value="NBR_0000412401"/>
</dbReference>
<reference evidence="1 2" key="2">
    <citation type="submission" date="2018-11" db="EMBL/GenBank/DDBJ databases">
        <authorList>
            <consortium name="Pathogen Informatics"/>
        </authorList>
    </citation>
    <scope>NUCLEOTIDE SEQUENCE [LARGE SCALE GENOMIC DNA]</scope>
</reference>
<name>A0A0N4XNM2_NIPBR</name>
<evidence type="ECO:0000313" key="3">
    <source>
        <dbReference type="WBParaSite" id="NBR_0000412401-mRNA-1"/>
    </source>
</evidence>